<dbReference type="Gene3D" id="2.40.50.100">
    <property type="match status" value="1"/>
</dbReference>
<dbReference type="NCBIfam" id="TIGR01730">
    <property type="entry name" value="RND_mfp"/>
    <property type="match status" value="1"/>
</dbReference>
<dbReference type="Gene3D" id="1.10.287.470">
    <property type="entry name" value="Helix hairpin bin"/>
    <property type="match status" value="1"/>
</dbReference>
<dbReference type="InterPro" id="IPR006143">
    <property type="entry name" value="RND_pump_MFP"/>
</dbReference>
<comment type="similarity">
    <text evidence="1">Belongs to the membrane fusion protein (MFP) (TC 8.A.1) family.</text>
</comment>
<feature type="compositionally biased region" description="Basic and acidic residues" evidence="3">
    <location>
        <begin position="21"/>
        <end position="34"/>
    </location>
</feature>
<feature type="region of interest" description="Disordered" evidence="3">
    <location>
        <begin position="1"/>
        <end position="34"/>
    </location>
</feature>
<accession>A0ABS1CI63</accession>
<evidence type="ECO:0000256" key="3">
    <source>
        <dbReference type="SAM" id="MobiDB-lite"/>
    </source>
</evidence>
<dbReference type="Gene3D" id="2.40.30.170">
    <property type="match status" value="1"/>
</dbReference>
<dbReference type="Proteomes" id="UP000748752">
    <property type="component" value="Unassembled WGS sequence"/>
</dbReference>
<organism evidence="4 5">
    <name type="scientific">Thiohalocapsa halophila</name>
    <dbReference type="NCBI Taxonomy" id="69359"/>
    <lineage>
        <taxon>Bacteria</taxon>
        <taxon>Pseudomonadati</taxon>
        <taxon>Pseudomonadota</taxon>
        <taxon>Gammaproteobacteria</taxon>
        <taxon>Chromatiales</taxon>
        <taxon>Chromatiaceae</taxon>
        <taxon>Thiohalocapsa</taxon>
    </lineage>
</organism>
<reference evidence="4 5" key="1">
    <citation type="journal article" date="2020" name="Microorganisms">
        <title>Osmotic Adaptation and Compatible Solute Biosynthesis of Phototrophic Bacteria as Revealed from Genome Analyses.</title>
        <authorList>
            <person name="Imhoff J.F."/>
            <person name="Rahn T."/>
            <person name="Kunzel S."/>
            <person name="Keller A."/>
            <person name="Neulinger S.C."/>
        </authorList>
    </citation>
    <scope>NUCLEOTIDE SEQUENCE [LARGE SCALE GENOMIC DNA]</scope>
    <source>
        <strain evidence="4 5">DSM 6210</strain>
    </source>
</reference>
<dbReference type="EMBL" id="NRRV01000028">
    <property type="protein sequence ID" value="MBK1631607.1"/>
    <property type="molecule type" value="Genomic_DNA"/>
</dbReference>
<proteinExistence type="inferred from homology"/>
<dbReference type="PANTHER" id="PTHR30469:SF38">
    <property type="entry name" value="HLYD FAMILY SECRETION PROTEIN"/>
    <property type="match status" value="1"/>
</dbReference>
<evidence type="ECO:0000256" key="1">
    <source>
        <dbReference type="ARBA" id="ARBA00009477"/>
    </source>
</evidence>
<dbReference type="SUPFAM" id="SSF111369">
    <property type="entry name" value="HlyD-like secretion proteins"/>
    <property type="match status" value="1"/>
</dbReference>
<protein>
    <recommendedName>
        <fullName evidence="6">Efflux RND transporter periplasmic adaptor subunit</fullName>
    </recommendedName>
</protein>
<keyword evidence="5" id="KW-1185">Reference proteome</keyword>
<evidence type="ECO:0008006" key="6">
    <source>
        <dbReference type="Google" id="ProtNLM"/>
    </source>
</evidence>
<evidence type="ECO:0000313" key="5">
    <source>
        <dbReference type="Proteomes" id="UP000748752"/>
    </source>
</evidence>
<keyword evidence="2" id="KW-0175">Coiled coil</keyword>
<name>A0ABS1CI63_9GAMM</name>
<feature type="coiled-coil region" evidence="2">
    <location>
        <begin position="171"/>
        <end position="236"/>
    </location>
</feature>
<comment type="caution">
    <text evidence="4">The sequence shown here is derived from an EMBL/GenBank/DDBJ whole genome shotgun (WGS) entry which is preliminary data.</text>
</comment>
<dbReference type="PANTHER" id="PTHR30469">
    <property type="entry name" value="MULTIDRUG RESISTANCE PROTEIN MDTA"/>
    <property type="match status" value="1"/>
</dbReference>
<evidence type="ECO:0000313" key="4">
    <source>
        <dbReference type="EMBL" id="MBK1631607.1"/>
    </source>
</evidence>
<evidence type="ECO:0000256" key="2">
    <source>
        <dbReference type="SAM" id="Coils"/>
    </source>
</evidence>
<dbReference type="Gene3D" id="2.40.420.20">
    <property type="match status" value="1"/>
</dbReference>
<sequence>MPHRLGKSPIPGRPVETTESSGRRTETGTDQARERHAHSGYALCFLLCVIVPSPHRARYMLRQPGAADGRPSIAGGRGASTALLLASLVAVTGVPAGAAGGDGDEQAEYVVTTERVAVTRVVQAEVQPVERPEARTRIAGLLRELDVDEGDSVEDGQVIARVEPAKLAARIDAAKAELGRAESRQRRTRRALARAEELRDQEVMSQSQLDDARQAAVSAENAVAAAESEIDTLRARRRRGEVPAPAAGWVIEVLPANGSPLQPGGLVARIAAAPAVIRVAAPERHLRRFRRASALTLRTPAGAQPAELLKLYPDVRQGRIEADLRLPEDQPALPVGRRVSVQLTLDEVERLLVPERLIAQRHGLTFVRRVAGGRTLVQLGARRGDRVTVLSGLRAGDRLIQP</sequence>
<gene>
    <name evidence="4" type="ORF">CKO31_12800</name>
</gene>